<feature type="region of interest" description="Disordered" evidence="9">
    <location>
        <begin position="109"/>
        <end position="131"/>
    </location>
</feature>
<dbReference type="RefSeq" id="WP_173080755.1">
    <property type="nucleotide sequence ID" value="NZ_BAABJB010000001.1"/>
</dbReference>
<protein>
    <recommendedName>
        <fullName evidence="11">P/Homo B domain-containing protein</fullName>
    </recommendedName>
</protein>
<evidence type="ECO:0000313" key="13">
    <source>
        <dbReference type="Proteomes" id="UP000482960"/>
    </source>
</evidence>
<evidence type="ECO:0000256" key="4">
    <source>
        <dbReference type="ARBA" id="ARBA00022729"/>
    </source>
</evidence>
<dbReference type="Pfam" id="PF07504">
    <property type="entry name" value="FTP"/>
    <property type="match status" value="1"/>
</dbReference>
<dbReference type="EMBL" id="BLPG01000001">
    <property type="protein sequence ID" value="GFJ93905.1"/>
    <property type="molecule type" value="Genomic_DNA"/>
</dbReference>
<feature type="signal peptide" evidence="10">
    <location>
        <begin position="1"/>
        <end position="27"/>
    </location>
</feature>
<dbReference type="PRINTS" id="PR00730">
    <property type="entry name" value="THERMOLYSIN"/>
</dbReference>
<dbReference type="InterPro" id="IPR001570">
    <property type="entry name" value="Peptidase_M4_C_domain"/>
</dbReference>
<dbReference type="PANTHER" id="PTHR33794:SF1">
    <property type="entry name" value="BACILLOLYSIN"/>
    <property type="match status" value="1"/>
</dbReference>
<dbReference type="CDD" id="cd09597">
    <property type="entry name" value="M4_TLP"/>
    <property type="match status" value="1"/>
</dbReference>
<dbReference type="InterPro" id="IPR011096">
    <property type="entry name" value="FTP_domain"/>
</dbReference>
<evidence type="ECO:0000256" key="1">
    <source>
        <dbReference type="ARBA" id="ARBA00009388"/>
    </source>
</evidence>
<dbReference type="Proteomes" id="UP000482960">
    <property type="component" value="Unassembled WGS sequence"/>
</dbReference>
<dbReference type="Pfam" id="PF01483">
    <property type="entry name" value="P_proprotein"/>
    <property type="match status" value="2"/>
</dbReference>
<evidence type="ECO:0000256" key="6">
    <source>
        <dbReference type="ARBA" id="ARBA00022833"/>
    </source>
</evidence>
<keyword evidence="3" id="KW-0479">Metal-binding</keyword>
<dbReference type="SUPFAM" id="SSF55486">
    <property type="entry name" value="Metalloproteases ('zincins'), catalytic domain"/>
    <property type="match status" value="1"/>
</dbReference>
<evidence type="ECO:0000256" key="10">
    <source>
        <dbReference type="SAM" id="SignalP"/>
    </source>
</evidence>
<dbReference type="InterPro" id="IPR027268">
    <property type="entry name" value="Peptidase_M4/M1_CTD_sf"/>
</dbReference>
<dbReference type="Gene3D" id="3.10.450.490">
    <property type="match status" value="1"/>
</dbReference>
<keyword evidence="7" id="KW-0482">Metalloprotease</keyword>
<reference evidence="12 13" key="2">
    <citation type="submission" date="2020-03" db="EMBL/GenBank/DDBJ databases">
        <authorList>
            <person name="Ichikawa N."/>
            <person name="Kimura A."/>
            <person name="Kitahashi Y."/>
            <person name="Uohara A."/>
        </authorList>
    </citation>
    <scope>NUCLEOTIDE SEQUENCE [LARGE SCALE GENOMIC DNA]</scope>
    <source>
        <strain evidence="12 13">NBRC 108638</strain>
    </source>
</reference>
<keyword evidence="5" id="KW-0378">Hydrolase</keyword>
<dbReference type="Gene3D" id="2.60.120.260">
    <property type="entry name" value="Galactose-binding domain-like"/>
    <property type="match status" value="2"/>
</dbReference>
<evidence type="ECO:0000256" key="2">
    <source>
        <dbReference type="ARBA" id="ARBA00022670"/>
    </source>
</evidence>
<dbReference type="GO" id="GO:0046872">
    <property type="term" value="F:metal ion binding"/>
    <property type="evidence" value="ECO:0007669"/>
    <property type="project" value="UniProtKB-KW"/>
</dbReference>
<dbReference type="InterPro" id="IPR008979">
    <property type="entry name" value="Galactose-bd-like_sf"/>
</dbReference>
<proteinExistence type="inferred from homology"/>
<feature type="domain" description="P/Homo B" evidence="11">
    <location>
        <begin position="736"/>
        <end position="851"/>
    </location>
</feature>
<evidence type="ECO:0000256" key="7">
    <source>
        <dbReference type="ARBA" id="ARBA00023049"/>
    </source>
</evidence>
<feature type="active site" evidence="8">
    <location>
        <position position="320"/>
    </location>
</feature>
<keyword evidence="6" id="KW-0862">Zinc</keyword>
<comment type="caution">
    <text evidence="12">The sequence shown here is derived from an EMBL/GenBank/DDBJ whole genome shotgun (WGS) entry which is preliminary data.</text>
</comment>
<keyword evidence="4 10" id="KW-0732">Signal</keyword>
<gene>
    <name evidence="12" type="ORF">Prum_075470</name>
</gene>
<feature type="active site" description="Proton donor" evidence="8">
    <location>
        <position position="407"/>
    </location>
</feature>
<evidence type="ECO:0000256" key="9">
    <source>
        <dbReference type="SAM" id="MobiDB-lite"/>
    </source>
</evidence>
<dbReference type="InterPro" id="IPR013856">
    <property type="entry name" value="Peptidase_M4_domain"/>
</dbReference>
<feature type="chain" id="PRO_5028979607" description="P/Homo B domain-containing protein" evidence="10">
    <location>
        <begin position="28"/>
        <end position="851"/>
    </location>
</feature>
<dbReference type="AlphaFoldDB" id="A0A6V8LMN0"/>
<dbReference type="SUPFAM" id="SSF49785">
    <property type="entry name" value="Galactose-binding domain-like"/>
    <property type="match status" value="2"/>
</dbReference>
<dbReference type="PROSITE" id="PS51829">
    <property type="entry name" value="P_HOMO_B"/>
    <property type="match status" value="2"/>
</dbReference>
<dbReference type="Pfam" id="PF02868">
    <property type="entry name" value="Peptidase_M4_C"/>
    <property type="match status" value="1"/>
</dbReference>
<dbReference type="Gene3D" id="3.10.170.10">
    <property type="match status" value="1"/>
</dbReference>
<dbReference type="GO" id="GO:0004222">
    <property type="term" value="F:metalloendopeptidase activity"/>
    <property type="evidence" value="ECO:0007669"/>
    <property type="project" value="InterPro"/>
</dbReference>
<organism evidence="12 13">
    <name type="scientific">Phytohabitans rumicis</name>
    <dbReference type="NCBI Taxonomy" id="1076125"/>
    <lineage>
        <taxon>Bacteria</taxon>
        <taxon>Bacillati</taxon>
        <taxon>Actinomycetota</taxon>
        <taxon>Actinomycetes</taxon>
        <taxon>Micromonosporales</taxon>
        <taxon>Micromonosporaceae</taxon>
    </lineage>
</organism>
<dbReference type="GO" id="GO:0006508">
    <property type="term" value="P:proteolysis"/>
    <property type="evidence" value="ECO:0007669"/>
    <property type="project" value="UniProtKB-KW"/>
</dbReference>
<evidence type="ECO:0000256" key="3">
    <source>
        <dbReference type="ARBA" id="ARBA00022723"/>
    </source>
</evidence>
<feature type="domain" description="P/Homo B" evidence="11">
    <location>
        <begin position="601"/>
        <end position="734"/>
    </location>
</feature>
<reference evidence="12 13" key="1">
    <citation type="submission" date="2020-03" db="EMBL/GenBank/DDBJ databases">
        <title>Whole genome shotgun sequence of Phytohabitans rumicis NBRC 108638.</title>
        <authorList>
            <person name="Komaki H."/>
            <person name="Tamura T."/>
        </authorList>
    </citation>
    <scope>NUCLEOTIDE SEQUENCE [LARGE SCALE GENOMIC DNA]</scope>
    <source>
        <strain evidence="12 13">NBRC 108638</strain>
    </source>
</reference>
<evidence type="ECO:0000256" key="5">
    <source>
        <dbReference type="ARBA" id="ARBA00022801"/>
    </source>
</evidence>
<comment type="similarity">
    <text evidence="1">Belongs to the peptidase M4 family.</text>
</comment>
<dbReference type="GO" id="GO:0004252">
    <property type="term" value="F:serine-type endopeptidase activity"/>
    <property type="evidence" value="ECO:0007669"/>
    <property type="project" value="InterPro"/>
</dbReference>
<sequence length="851" mass="88518">MKASVALAGVTVLMSAALFGTVTGSAAAPAKDDYPPAIRAAADDDYAVYSRKVDANGASHVRYTRTYRGLRVRGADFVIHTKADGTHAGSSSGLQVPLRLRTTPRIPAEQARRAATPRFKGKATGTGQPELFIDASSGRGRLAWETVVSGWAPDGQTPSRLHVISDALSGVYIGSFDEIHTVGGTGHGLHSGTVTVDTTLSGSTYQMIDPTHGGGRTCDMNNGTTTCTTFPDADNVWGDGTPANRQSAAVEAHYGAAKTFDYFKNVHGRNGIFGDGLGVPSRVHFGNNYANAFWDGAQMTYGGGAGNVDPLVALDVAGHEMGHGVTENVVPGGLIYMGESGGLNEATSDIFGNMVEFYAANPSDPGDYKVGEEITGEADPVRYMYDPRLDGASHSCWSLNTDLIDVHYSSGVGNHFFFNLAEGTGATPYGTSPVCGSAPAVVGIGRSKAERIWWRALDVYFTSDTRYVNTPNPGNTARAHTLSAATDLFGYCSTEYKAVQAAWTAVNVAGGDYCPTPNDFSVSVSPTSGAVNLGSSTTATLSTAVINGSSETVTFTTTGAPAGLTVSYSPASVPAGGSTTATFSAAASTEPGKYTVNLVGTSPSNTHSAAFVLTVNGPPGCQQTSNNDVPTRELSQVVAEITIWGCTGNAAATSSVSLDVVHTYIGDLDIVLRSPTGGWYTLHAGTGGSADDIKQTYTVNLAGEAANGTWRLEVRDWNPPDIGYINSWSLNLSGVSAPSCGRTNDTDVPVPDMSTGNGTIAVTGCAGNASGAATVAVNIQHPYIGDLNVALVAPDGSAYLLRERTGSNSDNLIRTFTVNLASEARNGTWTLRVRDLGQADVGYINSWTLTI</sequence>
<dbReference type="Gene3D" id="1.10.390.10">
    <property type="entry name" value="Neutral Protease Domain 2"/>
    <property type="match status" value="1"/>
</dbReference>
<evidence type="ECO:0000313" key="12">
    <source>
        <dbReference type="EMBL" id="GFJ93905.1"/>
    </source>
</evidence>
<dbReference type="InterPro" id="IPR023612">
    <property type="entry name" value="Peptidase_M4"/>
</dbReference>
<dbReference type="PANTHER" id="PTHR33794">
    <property type="entry name" value="BACILLOLYSIN"/>
    <property type="match status" value="1"/>
</dbReference>
<dbReference type="Pfam" id="PF01447">
    <property type="entry name" value="Peptidase_M4"/>
    <property type="match status" value="1"/>
</dbReference>
<keyword evidence="2" id="KW-0645">Protease</keyword>
<keyword evidence="13" id="KW-1185">Reference proteome</keyword>
<dbReference type="InterPro" id="IPR050728">
    <property type="entry name" value="Zinc_Metalloprotease_M4"/>
</dbReference>
<accession>A0A6V8LMN0</accession>
<evidence type="ECO:0000259" key="11">
    <source>
        <dbReference type="PROSITE" id="PS51829"/>
    </source>
</evidence>
<dbReference type="InterPro" id="IPR002884">
    <property type="entry name" value="P_dom"/>
</dbReference>
<name>A0A6V8LMN0_9ACTN</name>
<evidence type="ECO:0000256" key="8">
    <source>
        <dbReference type="PIRSR" id="PIRSR623612-1"/>
    </source>
</evidence>